<organism evidence="1 2">
    <name type="scientific">Acanthoscelides obtectus</name>
    <name type="common">Bean weevil</name>
    <name type="synonym">Bruchus obtectus</name>
    <dbReference type="NCBI Taxonomy" id="200917"/>
    <lineage>
        <taxon>Eukaryota</taxon>
        <taxon>Metazoa</taxon>
        <taxon>Ecdysozoa</taxon>
        <taxon>Arthropoda</taxon>
        <taxon>Hexapoda</taxon>
        <taxon>Insecta</taxon>
        <taxon>Pterygota</taxon>
        <taxon>Neoptera</taxon>
        <taxon>Endopterygota</taxon>
        <taxon>Coleoptera</taxon>
        <taxon>Polyphaga</taxon>
        <taxon>Cucujiformia</taxon>
        <taxon>Chrysomeloidea</taxon>
        <taxon>Chrysomelidae</taxon>
        <taxon>Bruchinae</taxon>
        <taxon>Bruchini</taxon>
        <taxon>Acanthoscelides</taxon>
    </lineage>
</organism>
<sequence>MITTGLLPGFKLKRTIGPNPNFQTKSIKWLNHNKNTIRPGDTYNTLFQTTNFYATRDEEIDAATIQTLGRYFTIPED</sequence>
<keyword evidence="2" id="KW-1185">Reference proteome</keyword>
<comment type="caution">
    <text evidence="1">The sequence shown here is derived from an EMBL/GenBank/DDBJ whole genome shotgun (WGS) entry which is preliminary data.</text>
</comment>
<dbReference type="Proteomes" id="UP001152888">
    <property type="component" value="Unassembled WGS sequence"/>
</dbReference>
<dbReference type="EMBL" id="CAKOFQ010007838">
    <property type="protein sequence ID" value="CAH2008903.1"/>
    <property type="molecule type" value="Genomic_DNA"/>
</dbReference>
<accession>A0A9P0M7G8</accession>
<name>A0A9P0M7G8_ACAOB</name>
<proteinExistence type="predicted"/>
<evidence type="ECO:0000313" key="1">
    <source>
        <dbReference type="EMBL" id="CAH2008903.1"/>
    </source>
</evidence>
<evidence type="ECO:0000313" key="2">
    <source>
        <dbReference type="Proteomes" id="UP001152888"/>
    </source>
</evidence>
<reference evidence="1" key="1">
    <citation type="submission" date="2022-03" db="EMBL/GenBank/DDBJ databases">
        <authorList>
            <person name="Sayadi A."/>
        </authorList>
    </citation>
    <scope>NUCLEOTIDE SEQUENCE</scope>
</reference>
<protein>
    <submittedName>
        <fullName evidence="1">Uncharacterized protein</fullName>
    </submittedName>
</protein>
<dbReference type="AlphaFoldDB" id="A0A9P0M7G8"/>
<gene>
    <name evidence="1" type="ORF">ACAOBT_LOCUS30494</name>
</gene>